<comment type="catalytic activity">
    <reaction evidence="1">
        <text>[protein]-peptidylproline (omega=180) = [protein]-peptidylproline (omega=0)</text>
        <dbReference type="Rhea" id="RHEA:16237"/>
        <dbReference type="Rhea" id="RHEA-COMP:10747"/>
        <dbReference type="Rhea" id="RHEA-COMP:10748"/>
        <dbReference type="ChEBI" id="CHEBI:83833"/>
        <dbReference type="ChEBI" id="CHEBI:83834"/>
        <dbReference type="EC" id="5.2.1.8"/>
    </reaction>
</comment>
<accession>A0A7V4FEN3</accession>
<dbReference type="InterPro" id="IPR050245">
    <property type="entry name" value="PrsA_foldase"/>
</dbReference>
<dbReference type="SUPFAM" id="SSF54534">
    <property type="entry name" value="FKBP-like"/>
    <property type="match status" value="2"/>
</dbReference>
<gene>
    <name evidence="8" type="ORF">ENU28_03380</name>
</gene>
<evidence type="ECO:0000256" key="1">
    <source>
        <dbReference type="ARBA" id="ARBA00000971"/>
    </source>
</evidence>
<sequence>MIRKKTILTLIISAFLFNLFATNNFLTPLYNCYLTKEWEKGINYLDSLLSLEKNPEKIIILLIEKGDIYFDKLRDYKKAEEIYQEIINNYKKSKLLPEVYYRVGLLKELQEDYLNAAQIYEKVAVEYPKSKYAEDALDAIERCFKKNYMERIAIVDGWPITQIEFDERISRNPTAYEKYEDKLKLLYEMIDERLLYCEAKKKNLFPLIKDNYEEHRKMLLFQQWYNDEIVNKVKVSKKEKKDYYKKNKGIYIKEEQVKAREILVKELQTALDLREKFLKNELIFDSVAKDTTINLSPHKQGDLGYFRKGTYDKTIEKVAFKLKVGEISKPIKTKDGYILLKCEDKKPKEVKKFKDVEGDIELRIKNEKINKYYEEKIKSLMASASPVIDTQAIKENREEIAKFNNITIKNSQLQERISKLPPFVRPQFETPEGKARLVENIIQEYLILKEAESVKCYLRNGVFGPLQERLKSLLINELKKEEISNKVIIKEEELKKDYKTNLKDFFVPEQVKAREIVVRSKELADKVRMKLLKEKIPFDSLVKEYSVSQTKYFGGDLGYFSKDDKHKPKEVISFAFQANKGEVSKPIKLNDTTFVIIKKEDHKKAHYRPFDEVKDKIERKLRKEKEEQLYNEFIADLRKKANIEILLKEEQEKQEEEK</sequence>
<evidence type="ECO:0000256" key="4">
    <source>
        <dbReference type="ARBA" id="ARBA00023110"/>
    </source>
</evidence>
<dbReference type="InterPro" id="IPR011990">
    <property type="entry name" value="TPR-like_helical_dom_sf"/>
</dbReference>
<dbReference type="EMBL" id="DTBX01000120">
    <property type="protein sequence ID" value="HGQ55492.1"/>
    <property type="molecule type" value="Genomic_DNA"/>
</dbReference>
<evidence type="ECO:0000256" key="5">
    <source>
        <dbReference type="ARBA" id="ARBA00023235"/>
    </source>
</evidence>
<keyword evidence="4 6" id="KW-0697">Rotamase</keyword>
<proteinExistence type="predicted"/>
<evidence type="ECO:0000313" key="8">
    <source>
        <dbReference type="EMBL" id="HGQ55492.1"/>
    </source>
</evidence>
<dbReference type="InterPro" id="IPR027304">
    <property type="entry name" value="Trigger_fact/SurA_dom_sf"/>
</dbReference>
<dbReference type="SUPFAM" id="SSF109998">
    <property type="entry name" value="Triger factor/SurA peptide-binding domain-like"/>
    <property type="match status" value="2"/>
</dbReference>
<evidence type="ECO:0000256" key="6">
    <source>
        <dbReference type="PROSITE-ProRule" id="PRU00278"/>
    </source>
</evidence>
<evidence type="ECO:0000256" key="2">
    <source>
        <dbReference type="ARBA" id="ARBA00013194"/>
    </source>
</evidence>
<evidence type="ECO:0000259" key="7">
    <source>
        <dbReference type="PROSITE" id="PS50198"/>
    </source>
</evidence>
<comment type="caution">
    <text evidence="8">The sequence shown here is derived from an EMBL/GenBank/DDBJ whole genome shotgun (WGS) entry which is preliminary data.</text>
</comment>
<dbReference type="InterPro" id="IPR046357">
    <property type="entry name" value="PPIase_dom_sf"/>
</dbReference>
<dbReference type="InterPro" id="IPR000297">
    <property type="entry name" value="PPIase_PpiC"/>
</dbReference>
<dbReference type="AlphaFoldDB" id="A0A7V4FEN3"/>
<dbReference type="EC" id="5.2.1.8" evidence="2"/>
<keyword evidence="3" id="KW-0732">Signal</keyword>
<dbReference type="Pfam" id="PF13145">
    <property type="entry name" value="Rotamase_2"/>
    <property type="match status" value="2"/>
</dbReference>
<organism evidence="8">
    <name type="scientific">candidate division WOR-3 bacterium</name>
    <dbReference type="NCBI Taxonomy" id="2052148"/>
    <lineage>
        <taxon>Bacteria</taxon>
        <taxon>Bacteria division WOR-3</taxon>
    </lineage>
</organism>
<protein>
    <recommendedName>
        <fullName evidence="2">peptidylprolyl isomerase</fullName>
        <ecNumber evidence="2">5.2.1.8</ecNumber>
    </recommendedName>
</protein>
<keyword evidence="5 6" id="KW-0413">Isomerase</keyword>
<reference evidence="8" key="1">
    <citation type="journal article" date="2020" name="mSystems">
        <title>Genome- and Community-Level Interaction Insights into Carbon Utilization and Element Cycling Functions of Hydrothermarchaeota in Hydrothermal Sediment.</title>
        <authorList>
            <person name="Zhou Z."/>
            <person name="Liu Y."/>
            <person name="Xu W."/>
            <person name="Pan J."/>
            <person name="Luo Z.H."/>
            <person name="Li M."/>
        </authorList>
    </citation>
    <scope>NUCLEOTIDE SEQUENCE [LARGE SCALE GENOMIC DNA]</scope>
    <source>
        <strain evidence="8">SpSt-655</strain>
    </source>
</reference>
<feature type="domain" description="PpiC" evidence="7">
    <location>
        <begin position="508"/>
        <end position="600"/>
    </location>
</feature>
<dbReference type="PANTHER" id="PTHR47245:SF1">
    <property type="entry name" value="FOLDASE PROTEIN PRSA"/>
    <property type="match status" value="1"/>
</dbReference>
<dbReference type="PANTHER" id="PTHR47245">
    <property type="entry name" value="PEPTIDYLPROLYL ISOMERASE"/>
    <property type="match status" value="1"/>
</dbReference>
<dbReference type="Gene3D" id="1.25.40.10">
    <property type="entry name" value="Tetratricopeptide repeat domain"/>
    <property type="match status" value="1"/>
</dbReference>
<dbReference type="PROSITE" id="PS50198">
    <property type="entry name" value="PPIC_PPIASE_2"/>
    <property type="match status" value="2"/>
</dbReference>
<dbReference type="InterPro" id="IPR019734">
    <property type="entry name" value="TPR_rpt"/>
</dbReference>
<dbReference type="SUPFAM" id="SSF48452">
    <property type="entry name" value="TPR-like"/>
    <property type="match status" value="1"/>
</dbReference>
<evidence type="ECO:0000256" key="3">
    <source>
        <dbReference type="ARBA" id="ARBA00022729"/>
    </source>
</evidence>
<name>A0A7V4FEN3_UNCW3</name>
<feature type="domain" description="PpiC" evidence="7">
    <location>
        <begin position="254"/>
        <end position="344"/>
    </location>
</feature>
<dbReference type="Pfam" id="PF13174">
    <property type="entry name" value="TPR_6"/>
    <property type="match status" value="2"/>
</dbReference>
<dbReference type="Gene3D" id="3.10.50.40">
    <property type="match status" value="2"/>
</dbReference>
<dbReference type="GO" id="GO:0003755">
    <property type="term" value="F:peptidyl-prolyl cis-trans isomerase activity"/>
    <property type="evidence" value="ECO:0007669"/>
    <property type="project" value="UniProtKB-KW"/>
</dbReference>